<accession>A0A0D2IHR0</accession>
<sequence>MSATPEYNPRQFWKSRDFHNSTRLYLQHWLVQKTLGYVLHPSIPQDRPLRVADLGCGNGAWIIEASHELPSSAELTGFDIAAHNFPAPEFLPANVKFSVLDVMTGECPSDLTGTFDIVHIRFFNGIVLNNEAQPLIATVTRLLKPGGWLQWEEMDPSTLATITPRPDINTTYCQNLMGLILNIGTMVGTKFDWLKSFENELDTFNNVQVKHVPLPPAYHKAWTENYLILCEEIAERMPPAKKAAPNVPITREGYLDMFEKVLEEVKNGVALNSKDLIAVLARY</sequence>
<dbReference type="PANTHER" id="PTHR43591:SF50">
    <property type="entry name" value="METHYLTRANSFERASE DOMAIN-CONTAINING PROTEIN-RELATED"/>
    <property type="match status" value="1"/>
</dbReference>
<dbReference type="Proteomes" id="UP000053789">
    <property type="component" value="Unassembled WGS sequence"/>
</dbReference>
<evidence type="ECO:0000313" key="2">
    <source>
        <dbReference type="EMBL" id="KIW96259.1"/>
    </source>
</evidence>
<dbReference type="SUPFAM" id="SSF53335">
    <property type="entry name" value="S-adenosyl-L-methionine-dependent methyltransferases"/>
    <property type="match status" value="1"/>
</dbReference>
<dbReference type="VEuPathDB" id="FungiDB:Z519_03327"/>
<dbReference type="Gene3D" id="3.40.50.150">
    <property type="entry name" value="Vaccinia Virus protein VP39"/>
    <property type="match status" value="1"/>
</dbReference>
<dbReference type="AlphaFoldDB" id="A0A0D2IHR0"/>
<protein>
    <recommendedName>
        <fullName evidence="1">Methyltransferase domain-containing protein</fullName>
    </recommendedName>
</protein>
<dbReference type="EMBL" id="KN846983">
    <property type="protein sequence ID" value="KIW96259.1"/>
    <property type="molecule type" value="Genomic_DNA"/>
</dbReference>
<gene>
    <name evidence="2" type="ORF">Z519_03327</name>
</gene>
<organism evidence="2 3">
    <name type="scientific">Cladophialophora bantiana (strain ATCC 10958 / CBS 173.52 / CDC B-1940 / NIH 8579)</name>
    <name type="common">Xylohypha bantiana</name>
    <dbReference type="NCBI Taxonomy" id="1442370"/>
    <lineage>
        <taxon>Eukaryota</taxon>
        <taxon>Fungi</taxon>
        <taxon>Dikarya</taxon>
        <taxon>Ascomycota</taxon>
        <taxon>Pezizomycotina</taxon>
        <taxon>Eurotiomycetes</taxon>
        <taxon>Chaetothyriomycetidae</taxon>
        <taxon>Chaetothyriales</taxon>
        <taxon>Herpotrichiellaceae</taxon>
        <taxon>Cladophialophora</taxon>
    </lineage>
</organism>
<keyword evidence="3" id="KW-1185">Reference proteome</keyword>
<dbReference type="OrthoDB" id="417697at2759"/>
<dbReference type="InterPro" id="IPR041698">
    <property type="entry name" value="Methyltransf_25"/>
</dbReference>
<dbReference type="PANTHER" id="PTHR43591">
    <property type="entry name" value="METHYLTRANSFERASE"/>
    <property type="match status" value="1"/>
</dbReference>
<dbReference type="GeneID" id="27696255"/>
<proteinExistence type="predicted"/>
<reference evidence="2" key="1">
    <citation type="submission" date="2015-01" db="EMBL/GenBank/DDBJ databases">
        <title>The Genome Sequence of Cladophialophora bantiana CBS 173.52.</title>
        <authorList>
            <consortium name="The Broad Institute Genomics Platform"/>
            <person name="Cuomo C."/>
            <person name="de Hoog S."/>
            <person name="Gorbushina A."/>
            <person name="Stielow B."/>
            <person name="Teixiera M."/>
            <person name="Abouelleil A."/>
            <person name="Chapman S.B."/>
            <person name="Priest M."/>
            <person name="Young S.K."/>
            <person name="Wortman J."/>
            <person name="Nusbaum C."/>
            <person name="Birren B."/>
        </authorList>
    </citation>
    <scope>NUCLEOTIDE SEQUENCE [LARGE SCALE GENOMIC DNA]</scope>
    <source>
        <strain evidence="2">CBS 173.52</strain>
    </source>
</reference>
<dbReference type="CDD" id="cd02440">
    <property type="entry name" value="AdoMet_MTases"/>
    <property type="match status" value="1"/>
</dbReference>
<dbReference type="InterPro" id="IPR029063">
    <property type="entry name" value="SAM-dependent_MTases_sf"/>
</dbReference>
<feature type="domain" description="Methyltransferase" evidence="1">
    <location>
        <begin position="51"/>
        <end position="147"/>
    </location>
</feature>
<evidence type="ECO:0000259" key="1">
    <source>
        <dbReference type="Pfam" id="PF13649"/>
    </source>
</evidence>
<dbReference type="Pfam" id="PF13649">
    <property type="entry name" value="Methyltransf_25"/>
    <property type="match status" value="1"/>
</dbReference>
<dbReference type="RefSeq" id="XP_016622928.1">
    <property type="nucleotide sequence ID" value="XM_016761078.1"/>
</dbReference>
<name>A0A0D2IHR0_CLAB1</name>
<dbReference type="HOGENOM" id="CLU_010595_9_1_1"/>
<evidence type="ECO:0000313" key="3">
    <source>
        <dbReference type="Proteomes" id="UP000053789"/>
    </source>
</evidence>